<dbReference type="InterPro" id="IPR001638">
    <property type="entry name" value="Solute-binding_3/MltF_N"/>
</dbReference>
<evidence type="ECO:0000313" key="4">
    <source>
        <dbReference type="EMBL" id="RCK04928.1"/>
    </source>
</evidence>
<accession>A0A367U9K3</accession>
<dbReference type="AlphaFoldDB" id="A0A367U9K3"/>
<feature type="signal peptide" evidence="2">
    <location>
        <begin position="1"/>
        <end position="29"/>
    </location>
</feature>
<name>A0A367U9K3_9PROT</name>
<evidence type="ECO:0000256" key="2">
    <source>
        <dbReference type="SAM" id="SignalP"/>
    </source>
</evidence>
<protein>
    <submittedName>
        <fullName evidence="4">Amino acid-binding protein</fullName>
    </submittedName>
</protein>
<feature type="domain" description="Solute-binding protein family 3/N-terminal" evidence="3">
    <location>
        <begin position="45"/>
        <end position="262"/>
    </location>
</feature>
<dbReference type="Proteomes" id="UP000252419">
    <property type="component" value="Unassembled WGS sequence"/>
</dbReference>
<evidence type="ECO:0000259" key="3">
    <source>
        <dbReference type="Pfam" id="PF00497"/>
    </source>
</evidence>
<comment type="caution">
    <text evidence="4">The sequence shown here is derived from an EMBL/GenBank/DDBJ whole genome shotgun (WGS) entry which is preliminary data.</text>
</comment>
<dbReference type="Gene3D" id="3.40.190.10">
    <property type="entry name" value="Periplasmic binding protein-like II"/>
    <property type="match status" value="2"/>
</dbReference>
<dbReference type="Pfam" id="PF00497">
    <property type="entry name" value="SBP_bac_3"/>
    <property type="match status" value="1"/>
</dbReference>
<proteinExistence type="predicted"/>
<feature type="chain" id="PRO_5016729156" evidence="2">
    <location>
        <begin position="30"/>
        <end position="273"/>
    </location>
</feature>
<dbReference type="EMBL" id="JPWA01000022">
    <property type="protein sequence ID" value="RCK04928.1"/>
    <property type="molecule type" value="Genomic_DNA"/>
</dbReference>
<evidence type="ECO:0000313" key="5">
    <source>
        <dbReference type="Proteomes" id="UP000252419"/>
    </source>
</evidence>
<reference evidence="4 5" key="1">
    <citation type="submission" date="2014-07" db="EMBL/GenBank/DDBJ databases">
        <title>Draft genome sequence of Thalassospira xianhensis P-4 (MCCC 1A02616).</title>
        <authorList>
            <person name="Lai Q."/>
            <person name="Shao Z."/>
        </authorList>
    </citation>
    <scope>NUCLEOTIDE SEQUENCE [LARGE SCALE GENOMIC DNA]</scope>
    <source>
        <strain evidence="4 5">MCCC 1A02616</strain>
    </source>
</reference>
<organism evidence="4 5">
    <name type="scientific">Thalassospira xianhensis MCCC 1A02616</name>
    <dbReference type="NCBI Taxonomy" id="1177929"/>
    <lineage>
        <taxon>Bacteria</taxon>
        <taxon>Pseudomonadati</taxon>
        <taxon>Pseudomonadota</taxon>
        <taxon>Alphaproteobacteria</taxon>
        <taxon>Rhodospirillales</taxon>
        <taxon>Thalassospiraceae</taxon>
        <taxon>Thalassospira</taxon>
    </lineage>
</organism>
<dbReference type="SUPFAM" id="SSF53850">
    <property type="entry name" value="Periplasmic binding protein-like II"/>
    <property type="match status" value="1"/>
</dbReference>
<keyword evidence="1 2" id="KW-0732">Signal</keyword>
<sequence>MHRLRHIFAGLLISLVPSLLLFTSNNALAHDLIWKPSVNRACDKLIVGGANGWEPVSYVDENGMPQGVAIEVLRHYAKNWGLETDIHLEIPWTRSLRMLETGQIDVIAGAYFTDQRNLEFIYSVPFANDDVMIFQHRDFPFRVSGISDLMGHRGARPQGGSYGDEIDRFAKQWLDMVYSPTGDRIFDVLLNGRVDYVMLGRYDGMANILNDKLDGIVLPVEPPLAVNKVYLIFSRNSPCLADTVTLNNLIGELDENGQLAQWVQLHLPSSNSN</sequence>
<keyword evidence="5" id="KW-1185">Reference proteome</keyword>
<gene>
    <name evidence="4" type="ORF">TH5_17020</name>
</gene>
<dbReference type="PANTHER" id="PTHR35936">
    <property type="entry name" value="MEMBRANE-BOUND LYTIC MUREIN TRANSGLYCOSYLASE F"/>
    <property type="match status" value="1"/>
</dbReference>
<dbReference type="PANTHER" id="PTHR35936:SF6">
    <property type="entry name" value="AMINO ACID ABC TRANSPORTER SUBSTRATE-BINDING PAAT FAMILY PROTEIN"/>
    <property type="match status" value="1"/>
</dbReference>
<evidence type="ECO:0000256" key="1">
    <source>
        <dbReference type="ARBA" id="ARBA00022729"/>
    </source>
</evidence>